<protein>
    <submittedName>
        <fullName evidence="2">Uncharacterized protein</fullName>
    </submittedName>
</protein>
<gene>
    <name evidence="2" type="ORF">AWM68_15995</name>
</gene>
<name>A0A163PBJ5_9BACL</name>
<dbReference type="Gene3D" id="1.25.40.10">
    <property type="entry name" value="Tetratricopeptide repeat domain"/>
    <property type="match status" value="2"/>
</dbReference>
<accession>A0A163PBJ5</accession>
<feature type="repeat" description="TPR" evidence="1">
    <location>
        <begin position="520"/>
        <end position="553"/>
    </location>
</feature>
<comment type="caution">
    <text evidence="2">The sequence shown here is derived from an EMBL/GenBank/DDBJ whole genome shotgun (WGS) entry which is preliminary data.</text>
</comment>
<dbReference type="Pfam" id="PF13181">
    <property type="entry name" value="TPR_8"/>
    <property type="match status" value="1"/>
</dbReference>
<dbReference type="OrthoDB" id="2379013at2"/>
<proteinExistence type="predicted"/>
<dbReference type="RefSeq" id="WP_066246075.1">
    <property type="nucleotide sequence ID" value="NZ_LRFC01000041.1"/>
</dbReference>
<dbReference type="InterPro" id="IPR011990">
    <property type="entry name" value="TPR-like_helical_dom_sf"/>
</dbReference>
<dbReference type="SMART" id="SM00028">
    <property type="entry name" value="TPR"/>
    <property type="match status" value="4"/>
</dbReference>
<evidence type="ECO:0000313" key="3">
    <source>
        <dbReference type="Proteomes" id="UP000076567"/>
    </source>
</evidence>
<dbReference type="AlphaFoldDB" id="A0A163PBJ5"/>
<dbReference type="SUPFAM" id="SSF48452">
    <property type="entry name" value="TPR-like"/>
    <property type="match status" value="1"/>
</dbReference>
<sequence length="627" mass="73550">MIQNVYTKSNFNDIFNCFESMSHTSSESKCFWIEGKTNLEELKTNLVNVSSETTGMVFHSKLVRMERSLLKPFRDFLLKHKSLWMEWEWIKDYKYELQTLFPRVNEDKPDIFSISWGWSEVRLNREIHWGFRLIHFISSIIRKFAETKPVIFLIEDLQNSDRLTIYCINQLLNNLKLQNLIFVLNVKDYQVYSDSNNLDNGLGITELLKMLKKKVDPVIISGENNKLGDVSAHFCTSNDSLRDNISDCVNCLIAGKATYKDVLEKLHHTLLLFNLENVLFLGDTIINNLNQFDTKQRQRLSYEVWRHVGIAHVFMDDFGSAINSFLKMKMYTNSVGEQVKACHLIATIYGKRLKNIDEAKMYVQKGIDLASQSEDFRTLYEKGWLYNYIAFVSYSMEKNFDKAMEYVNKAIEFVQQYKNQTPNSEIMDEIGNPISAERLLGNLTANISYLNFYKGNYEEALEKWRNLGKDISNAPEVFKKEYFYFEGNLYLCLGKYNQAIESLKKSYTICKNYKDTFHQEIVSRKLGYAYFSMNQYQESITFYKESLQLKKLLGKPISNKHYQSILLCNMQSGNFNKVNQEIEELQGFIDQEFLMLYKSSQIFKTNIKKFLEDGPIILLESFPMMIL</sequence>
<evidence type="ECO:0000313" key="2">
    <source>
        <dbReference type="EMBL" id="KZE63293.1"/>
    </source>
</evidence>
<keyword evidence="1" id="KW-0802">TPR repeat</keyword>
<dbReference type="InterPro" id="IPR019734">
    <property type="entry name" value="TPR_rpt"/>
</dbReference>
<dbReference type="Proteomes" id="UP000076567">
    <property type="component" value="Unassembled WGS sequence"/>
</dbReference>
<dbReference type="PROSITE" id="PS50005">
    <property type="entry name" value="TPR"/>
    <property type="match status" value="2"/>
</dbReference>
<dbReference type="Pfam" id="PF13424">
    <property type="entry name" value="TPR_12"/>
    <property type="match status" value="1"/>
</dbReference>
<dbReference type="EMBL" id="LRFC01000041">
    <property type="protein sequence ID" value="KZE63293.1"/>
    <property type="molecule type" value="Genomic_DNA"/>
</dbReference>
<keyword evidence="3" id="KW-1185">Reference proteome</keyword>
<feature type="repeat" description="TPR" evidence="1">
    <location>
        <begin position="480"/>
        <end position="513"/>
    </location>
</feature>
<evidence type="ECO:0000256" key="1">
    <source>
        <dbReference type="PROSITE-ProRule" id="PRU00339"/>
    </source>
</evidence>
<organism evidence="2 3">
    <name type="scientific">Fictibacillus phosphorivorans</name>
    <dbReference type="NCBI Taxonomy" id="1221500"/>
    <lineage>
        <taxon>Bacteria</taxon>
        <taxon>Bacillati</taxon>
        <taxon>Bacillota</taxon>
        <taxon>Bacilli</taxon>
        <taxon>Bacillales</taxon>
        <taxon>Fictibacillaceae</taxon>
        <taxon>Fictibacillus</taxon>
    </lineage>
</organism>
<reference evidence="3" key="1">
    <citation type="submission" date="2016-01" db="EMBL/GenBank/DDBJ databases">
        <title>Draft genome of Chromobacterium sp. F49.</title>
        <authorList>
            <person name="Hong K.W."/>
        </authorList>
    </citation>
    <scope>NUCLEOTIDE SEQUENCE [LARGE SCALE GENOMIC DNA]</scope>
    <source>
        <strain evidence="3">P7IIIA</strain>
    </source>
</reference>
<dbReference type="PANTHER" id="PTHR10098">
    <property type="entry name" value="RAPSYN-RELATED"/>
    <property type="match status" value="1"/>
</dbReference>